<dbReference type="Proteomes" id="UP000295632">
    <property type="component" value="Unassembled WGS sequence"/>
</dbReference>
<dbReference type="RefSeq" id="WP_133581966.1">
    <property type="nucleotide sequence ID" value="NZ_SNYJ01000022.1"/>
</dbReference>
<evidence type="ECO:0000313" key="2">
    <source>
        <dbReference type="Proteomes" id="UP000295632"/>
    </source>
</evidence>
<proteinExistence type="predicted"/>
<dbReference type="AlphaFoldDB" id="A0A4R6TVH4"/>
<comment type="caution">
    <text evidence="1">The sequence shown here is derived from an EMBL/GenBank/DDBJ whole genome shotgun (WGS) entry which is preliminary data.</text>
</comment>
<sequence>MAKSDVTKMLERRIYLSTRKLGTFACFEVTIGKEGRERVDYMTYDTKGIWRCYEIKCSVSDFRSTAKKTFVGHYNYFVLTPQLYEKIQDEIPVGIGVYVWGDSVKRAKRQALMVDEDILKYSMIRSLHREATKSYMQKINEKKAIAW</sequence>
<dbReference type="EMBL" id="SNYJ01000022">
    <property type="protein sequence ID" value="TDQ35256.1"/>
    <property type="molecule type" value="Genomic_DNA"/>
</dbReference>
<gene>
    <name evidence="1" type="ORF">EV213_12243</name>
</gene>
<dbReference type="OrthoDB" id="2190431at2"/>
<name>A0A4R6TVH4_9BACI</name>
<reference evidence="1 2" key="1">
    <citation type="submission" date="2019-03" db="EMBL/GenBank/DDBJ databases">
        <title>Genomic Encyclopedia of Type Strains, Phase IV (KMG-IV): sequencing the most valuable type-strain genomes for metagenomic binning, comparative biology and taxonomic classification.</title>
        <authorList>
            <person name="Goeker M."/>
        </authorList>
    </citation>
    <scope>NUCLEOTIDE SEQUENCE [LARGE SCALE GENOMIC DNA]</scope>
    <source>
        <strain evidence="1 2">DSM 28697</strain>
    </source>
</reference>
<evidence type="ECO:0000313" key="1">
    <source>
        <dbReference type="EMBL" id="TDQ35256.1"/>
    </source>
</evidence>
<protein>
    <submittedName>
        <fullName evidence="1">Uncharacterized protein</fullName>
    </submittedName>
</protein>
<organism evidence="1 2">
    <name type="scientific">Aureibacillus halotolerans</name>
    <dbReference type="NCBI Taxonomy" id="1508390"/>
    <lineage>
        <taxon>Bacteria</taxon>
        <taxon>Bacillati</taxon>
        <taxon>Bacillota</taxon>
        <taxon>Bacilli</taxon>
        <taxon>Bacillales</taxon>
        <taxon>Bacillaceae</taxon>
        <taxon>Aureibacillus</taxon>
    </lineage>
</organism>
<accession>A0A4R6TVH4</accession>
<keyword evidence="2" id="KW-1185">Reference proteome</keyword>